<evidence type="ECO:0000256" key="11">
    <source>
        <dbReference type="RuleBase" id="RU361175"/>
    </source>
</evidence>
<dbReference type="NCBIfam" id="TIGR03356">
    <property type="entry name" value="BGL"/>
    <property type="match status" value="1"/>
</dbReference>
<dbReference type="PANTHER" id="PTHR10353:SF36">
    <property type="entry name" value="LP05116P"/>
    <property type="match status" value="1"/>
</dbReference>
<keyword evidence="8" id="KW-0624">Polysaccharide degradation</keyword>
<dbReference type="PRINTS" id="PR00131">
    <property type="entry name" value="GLHYDRLASE1"/>
</dbReference>
<feature type="binding site" evidence="10">
    <location>
        <position position="293"/>
    </location>
    <ligand>
        <name>substrate</name>
    </ligand>
</feature>
<dbReference type="FunFam" id="3.20.20.80:FF:000004">
    <property type="entry name" value="Beta-glucosidase 6-phospho-beta-glucosidase"/>
    <property type="match status" value="1"/>
</dbReference>
<dbReference type="PROSITE" id="PS00572">
    <property type="entry name" value="GLYCOSYL_HYDROL_F1_1"/>
    <property type="match status" value="1"/>
</dbReference>
<evidence type="ECO:0000256" key="3">
    <source>
        <dbReference type="ARBA" id="ARBA00012744"/>
    </source>
</evidence>
<feature type="binding site" evidence="10">
    <location>
        <position position="121"/>
    </location>
    <ligand>
        <name>substrate</name>
    </ligand>
</feature>
<organism evidence="12">
    <name type="scientific">Thermomicrobium roseum</name>
    <dbReference type="NCBI Taxonomy" id="500"/>
    <lineage>
        <taxon>Bacteria</taxon>
        <taxon>Pseudomonadati</taxon>
        <taxon>Thermomicrobiota</taxon>
        <taxon>Thermomicrobia</taxon>
        <taxon>Thermomicrobiales</taxon>
        <taxon>Thermomicrobiaceae</taxon>
        <taxon>Thermomicrobium</taxon>
    </lineage>
</organism>
<evidence type="ECO:0000256" key="6">
    <source>
        <dbReference type="ARBA" id="ARBA00023277"/>
    </source>
</evidence>
<comment type="similarity">
    <text evidence="2 11">Belongs to the glycosyl hydrolase 1 family.</text>
</comment>
<dbReference type="GO" id="GO:0008422">
    <property type="term" value="F:beta-glucosidase activity"/>
    <property type="evidence" value="ECO:0007669"/>
    <property type="project" value="UniProtKB-EC"/>
</dbReference>
<gene>
    <name evidence="12" type="ORF">ENP47_06610</name>
</gene>
<dbReference type="InterPro" id="IPR018120">
    <property type="entry name" value="Glyco_hydro_1_AS"/>
</dbReference>
<evidence type="ECO:0000256" key="1">
    <source>
        <dbReference type="ARBA" id="ARBA00000448"/>
    </source>
</evidence>
<protein>
    <recommendedName>
        <fullName evidence="3 11">Beta-glucosidase</fullName>
        <ecNumber evidence="3 11">3.2.1.21</ecNumber>
    </recommendedName>
</protein>
<evidence type="ECO:0000256" key="9">
    <source>
        <dbReference type="PIRSR" id="PIRSR617736-1"/>
    </source>
</evidence>
<evidence type="ECO:0000256" key="7">
    <source>
        <dbReference type="ARBA" id="ARBA00023295"/>
    </source>
</evidence>
<keyword evidence="6" id="KW-0119">Carbohydrate metabolism</keyword>
<keyword evidence="4 11" id="KW-0378">Hydrolase</keyword>
<dbReference type="AlphaFoldDB" id="A0A7C1XNI1"/>
<dbReference type="InterPro" id="IPR017853">
    <property type="entry name" value="GH"/>
</dbReference>
<evidence type="ECO:0000256" key="8">
    <source>
        <dbReference type="ARBA" id="ARBA00023326"/>
    </source>
</evidence>
<keyword evidence="5" id="KW-0136">Cellulose degradation</keyword>
<evidence type="ECO:0000313" key="12">
    <source>
        <dbReference type="EMBL" id="HEF65250.1"/>
    </source>
</evidence>
<dbReference type="InterPro" id="IPR001360">
    <property type="entry name" value="Glyco_hydro_1"/>
</dbReference>
<feature type="binding site" evidence="10">
    <location>
        <position position="20"/>
    </location>
    <ligand>
        <name>substrate</name>
    </ligand>
</feature>
<dbReference type="InterPro" id="IPR033132">
    <property type="entry name" value="GH_1_N_CS"/>
</dbReference>
<dbReference type="PANTHER" id="PTHR10353">
    <property type="entry name" value="GLYCOSYL HYDROLASE"/>
    <property type="match status" value="1"/>
</dbReference>
<comment type="caution">
    <text evidence="12">The sequence shown here is derived from an EMBL/GenBank/DDBJ whole genome shotgun (WGS) entry which is preliminary data.</text>
</comment>
<dbReference type="GO" id="GO:0005829">
    <property type="term" value="C:cytosol"/>
    <property type="evidence" value="ECO:0007669"/>
    <property type="project" value="TreeGrafter"/>
</dbReference>
<dbReference type="PROSITE" id="PS00653">
    <property type="entry name" value="GLYCOSYL_HYDROL_F1_2"/>
    <property type="match status" value="1"/>
</dbReference>
<evidence type="ECO:0000256" key="10">
    <source>
        <dbReference type="PIRSR" id="PIRSR617736-2"/>
    </source>
</evidence>
<feature type="binding site" evidence="10">
    <location>
        <position position="165"/>
    </location>
    <ligand>
        <name>substrate</name>
    </ligand>
</feature>
<name>A0A7C1XNI1_THERO</name>
<feature type="binding site" evidence="10">
    <location>
        <position position="403"/>
    </location>
    <ligand>
        <name>substrate</name>
    </ligand>
</feature>
<dbReference type="Gene3D" id="3.20.20.80">
    <property type="entry name" value="Glycosidases"/>
    <property type="match status" value="1"/>
</dbReference>
<proteinExistence type="inferred from homology"/>
<dbReference type="EC" id="3.2.1.21" evidence="3 11"/>
<dbReference type="InterPro" id="IPR017736">
    <property type="entry name" value="Glyco_hydro_1_beta-glucosidase"/>
</dbReference>
<dbReference type="GO" id="GO:0030245">
    <property type="term" value="P:cellulose catabolic process"/>
    <property type="evidence" value="ECO:0007669"/>
    <property type="project" value="UniProtKB-KW"/>
</dbReference>
<feature type="binding site" evidence="10">
    <location>
        <begin position="410"/>
        <end position="411"/>
    </location>
    <ligand>
        <name>substrate</name>
    </ligand>
</feature>
<dbReference type="SUPFAM" id="SSF51445">
    <property type="entry name" value="(Trans)glycosidases"/>
    <property type="match status" value="1"/>
</dbReference>
<dbReference type="EMBL" id="DSJL01000011">
    <property type="protein sequence ID" value="HEF65250.1"/>
    <property type="molecule type" value="Genomic_DNA"/>
</dbReference>
<reference evidence="12" key="1">
    <citation type="journal article" date="2020" name="mSystems">
        <title>Genome- and Community-Level Interaction Insights into Carbon Utilization and Element Cycling Functions of Hydrothermarchaeota in Hydrothermal Sediment.</title>
        <authorList>
            <person name="Zhou Z."/>
            <person name="Liu Y."/>
            <person name="Xu W."/>
            <person name="Pan J."/>
            <person name="Luo Z.H."/>
            <person name="Li M."/>
        </authorList>
    </citation>
    <scope>NUCLEOTIDE SEQUENCE [LARGE SCALE GENOMIC DNA]</scope>
    <source>
        <strain evidence="12">SpSt-222</strain>
    </source>
</reference>
<keyword evidence="7 11" id="KW-0326">Glycosidase</keyword>
<dbReference type="Pfam" id="PF00232">
    <property type="entry name" value="Glyco_hydro_1"/>
    <property type="match status" value="1"/>
</dbReference>
<evidence type="ECO:0000256" key="5">
    <source>
        <dbReference type="ARBA" id="ARBA00023001"/>
    </source>
</evidence>
<evidence type="ECO:0000256" key="2">
    <source>
        <dbReference type="ARBA" id="ARBA00010838"/>
    </source>
</evidence>
<evidence type="ECO:0000256" key="4">
    <source>
        <dbReference type="ARBA" id="ARBA00022801"/>
    </source>
</evidence>
<accession>A0A7C1XNI1</accession>
<sequence>MTARRFPDGFLWGTATAAYQIEGAVHEDGRGPSIWDTFSHTPGKTFEGHTGDVACDHYHRWPEDVRLMQALGTPAYRFSIAWPRVLPEGVGVVNERGLAFYDRLVDALLEAKITPFVTLYHWDLPQALQDQGGWAERATAEAFAAYADVVARRLGDRVRYWITHNEPWVVAYLGHYQGVHAPGIQDLATAVRVSHHLLLSHGLATQAIRAASRQAQVGITLNLSPAVPASEEEADRQAAQRFDGLLNRWFLDPVFGRGYPSDVRELLASYYEPPEQDVPVIAQPLDFLGVNYYAPAFVRAVASKEQPLGIQALTPAELQARGYELTDMGWPVVPEGLEQLLLRLSREYGPSALYITENGAAYPDELVDGEVRDERRIAYLAAHFAAAHRAIAAGVPLRGYFVWSLLDNFEWAYGYSKRFGIVYVDYATLARIPKASYYWYREVITANALPERE</sequence>
<feature type="active site" description="Proton donor" evidence="9">
    <location>
        <position position="166"/>
    </location>
</feature>
<feature type="active site" description="Nucleophile" evidence="9">
    <location>
        <position position="357"/>
    </location>
</feature>
<comment type="catalytic activity">
    <reaction evidence="1 11">
        <text>Hydrolysis of terminal, non-reducing beta-D-glucosyl residues with release of beta-D-glucose.</text>
        <dbReference type="EC" id="3.2.1.21"/>
    </reaction>
</comment>